<protein>
    <submittedName>
        <fullName evidence="1">Uncharacterized protein</fullName>
    </submittedName>
</protein>
<accession>A0ACB9J188</accession>
<proteinExistence type="predicted"/>
<dbReference type="EMBL" id="CM042023">
    <property type="protein sequence ID" value="KAI3814064.1"/>
    <property type="molecule type" value="Genomic_DNA"/>
</dbReference>
<sequence length="344" mass="38231">MNVALLKRTKDLNAIPLNDLISIIKSYDLDDQQRKVNHVNTLNSAGGQGSNSAFLSSVSKRASGSGEAVTGQSTVAKSTVPDQQAYSAQHAKLIEANTSLCIGIMNCYVAFASGNLSPLEILTTELNQIHPEDVEELDISWQLVMAIFRAKNFINKTEKFRWSEDTGKKIGFNKSNLRCYNCHEQGHFTRECTKPKEQRVSDAGQAVGDKVVDNSKALISQQTGGYDWGDQLKDLNLNHAFMADIIEWSSSTSSSATPPEVTANLCSKLCIYKVELYRKHNADLIFEIENLKYHKTKFSKTEKAIKEVIEANKKDISLLKSQLSEKCCVLTDAKQEITKLTTEL</sequence>
<reference evidence="1 2" key="2">
    <citation type="journal article" date="2022" name="Mol. Ecol. Resour.">
        <title>The genomes of chicory, endive, great burdock and yacon provide insights into Asteraceae paleo-polyploidization history and plant inulin production.</title>
        <authorList>
            <person name="Fan W."/>
            <person name="Wang S."/>
            <person name="Wang H."/>
            <person name="Wang A."/>
            <person name="Jiang F."/>
            <person name="Liu H."/>
            <person name="Zhao H."/>
            <person name="Xu D."/>
            <person name="Zhang Y."/>
        </authorList>
    </citation>
    <scope>NUCLEOTIDE SEQUENCE [LARGE SCALE GENOMIC DNA]</scope>
    <source>
        <strain evidence="2">cv. Yunnan</strain>
        <tissue evidence="1">Leaves</tissue>
    </source>
</reference>
<dbReference type="Proteomes" id="UP001056120">
    <property type="component" value="Linkage Group LG06"/>
</dbReference>
<evidence type="ECO:0000313" key="1">
    <source>
        <dbReference type="EMBL" id="KAI3814064.1"/>
    </source>
</evidence>
<keyword evidence="2" id="KW-1185">Reference proteome</keyword>
<reference evidence="2" key="1">
    <citation type="journal article" date="2022" name="Mol. Ecol. Resour.">
        <title>The genomes of chicory, endive, great burdock and yacon provide insights into Asteraceae palaeo-polyploidization history and plant inulin production.</title>
        <authorList>
            <person name="Fan W."/>
            <person name="Wang S."/>
            <person name="Wang H."/>
            <person name="Wang A."/>
            <person name="Jiang F."/>
            <person name="Liu H."/>
            <person name="Zhao H."/>
            <person name="Xu D."/>
            <person name="Zhang Y."/>
        </authorList>
    </citation>
    <scope>NUCLEOTIDE SEQUENCE [LARGE SCALE GENOMIC DNA]</scope>
    <source>
        <strain evidence="2">cv. Yunnan</strain>
    </source>
</reference>
<organism evidence="1 2">
    <name type="scientific">Smallanthus sonchifolius</name>
    <dbReference type="NCBI Taxonomy" id="185202"/>
    <lineage>
        <taxon>Eukaryota</taxon>
        <taxon>Viridiplantae</taxon>
        <taxon>Streptophyta</taxon>
        <taxon>Embryophyta</taxon>
        <taxon>Tracheophyta</taxon>
        <taxon>Spermatophyta</taxon>
        <taxon>Magnoliopsida</taxon>
        <taxon>eudicotyledons</taxon>
        <taxon>Gunneridae</taxon>
        <taxon>Pentapetalae</taxon>
        <taxon>asterids</taxon>
        <taxon>campanulids</taxon>
        <taxon>Asterales</taxon>
        <taxon>Asteraceae</taxon>
        <taxon>Asteroideae</taxon>
        <taxon>Heliantheae alliance</taxon>
        <taxon>Millerieae</taxon>
        <taxon>Smallanthus</taxon>
    </lineage>
</organism>
<evidence type="ECO:0000313" key="2">
    <source>
        <dbReference type="Proteomes" id="UP001056120"/>
    </source>
</evidence>
<comment type="caution">
    <text evidence="1">The sequence shown here is derived from an EMBL/GenBank/DDBJ whole genome shotgun (WGS) entry which is preliminary data.</text>
</comment>
<name>A0ACB9J188_9ASTR</name>
<gene>
    <name evidence="1" type="ORF">L1987_18807</name>
</gene>